<dbReference type="EC" id="5.3.1.14" evidence="7 8"/>
<keyword evidence="3 7" id="KW-0464">Manganese</keyword>
<keyword evidence="2 7" id="KW-0479">Metal-binding</keyword>
<organism evidence="9 10">
    <name type="scientific">Rhodopirellula europaea 6C</name>
    <dbReference type="NCBI Taxonomy" id="1263867"/>
    <lineage>
        <taxon>Bacteria</taxon>
        <taxon>Pseudomonadati</taxon>
        <taxon>Planctomycetota</taxon>
        <taxon>Planctomycetia</taxon>
        <taxon>Pirellulales</taxon>
        <taxon>Pirellulaceae</taxon>
        <taxon>Rhodopirellula</taxon>
    </lineage>
</organism>
<comment type="similarity">
    <text evidence="6 7">Belongs to the rhamnose isomerase family.</text>
</comment>
<dbReference type="GO" id="GO:0030145">
    <property type="term" value="F:manganese ion binding"/>
    <property type="evidence" value="ECO:0007669"/>
    <property type="project" value="UniProtKB-UniRule"/>
</dbReference>
<reference evidence="9" key="2">
    <citation type="journal article" date="2013" name="Mar. Genomics">
        <title>Expression of sulfatases in Rhodopirellula baltica and the diversity of sulfatases in the genus Rhodopirellula.</title>
        <authorList>
            <person name="Wegner C.E."/>
            <person name="Richter-Heitmann T."/>
            <person name="Klindworth A."/>
            <person name="Klockow C."/>
            <person name="Richter M."/>
            <person name="Achstetter T."/>
            <person name="Glockner F.O."/>
            <person name="Harder J."/>
        </authorList>
    </citation>
    <scope>NUCLEOTIDE SEQUENCE [LARGE SCALE GENOMIC DNA]</scope>
    <source>
        <strain evidence="9">6C</strain>
    </source>
</reference>
<name>M2AYU9_9BACT</name>
<reference evidence="9" key="1">
    <citation type="submission" date="2012-11" db="EMBL/GenBank/DDBJ databases">
        <title>Permanent draft genomes of Rhodopirellula europaea strain SH398 and 6C.</title>
        <authorList>
            <person name="Richter M."/>
            <person name="Richter-Heitmann T."/>
            <person name="Frank C."/>
            <person name="Harder J."/>
            <person name="Glockner F.O."/>
        </authorList>
    </citation>
    <scope>NUCLEOTIDE SEQUENCE</scope>
    <source>
        <strain evidence="9">6C</strain>
    </source>
</reference>
<evidence type="ECO:0000313" key="10">
    <source>
        <dbReference type="Proteomes" id="UP000011529"/>
    </source>
</evidence>
<dbReference type="EMBL" id="ANMO01000192">
    <property type="protein sequence ID" value="EMB15149.1"/>
    <property type="molecule type" value="Genomic_DNA"/>
</dbReference>
<dbReference type="FunFam" id="3.20.20.150:FF:000006">
    <property type="entry name" value="L-rhamnose isomerase"/>
    <property type="match status" value="1"/>
</dbReference>
<dbReference type="HAMAP" id="MF_00541">
    <property type="entry name" value="RhaA"/>
    <property type="match status" value="1"/>
</dbReference>
<dbReference type="GO" id="GO:0019301">
    <property type="term" value="P:rhamnose catabolic process"/>
    <property type="evidence" value="ECO:0007669"/>
    <property type="project" value="UniProtKB-UniRule"/>
</dbReference>
<protein>
    <recommendedName>
        <fullName evidence="7 8">L-rhamnose isomerase</fullName>
        <ecNumber evidence="7 8">5.3.1.14</ecNumber>
    </recommendedName>
</protein>
<dbReference type="UniPathway" id="UPA00541">
    <property type="reaction ID" value="UER00601"/>
</dbReference>
<comment type="subcellular location">
    <subcellularLocation>
        <location evidence="7">Cytoplasm</location>
    </subcellularLocation>
</comment>
<keyword evidence="5 7" id="KW-0684">Rhamnose metabolism</keyword>
<evidence type="ECO:0000256" key="7">
    <source>
        <dbReference type="HAMAP-Rule" id="MF_00541"/>
    </source>
</evidence>
<gene>
    <name evidence="7" type="primary">rhaA</name>
    <name evidence="9" type="ORF">RE6C_04131</name>
</gene>
<evidence type="ECO:0000256" key="4">
    <source>
        <dbReference type="ARBA" id="ARBA00023235"/>
    </source>
</evidence>
<comment type="cofactor">
    <cofactor evidence="7">
        <name>Mn(2+)</name>
        <dbReference type="ChEBI" id="CHEBI:29035"/>
    </cofactor>
    <text evidence="7">Binds 1 Mn(2+) ion per subunit.</text>
</comment>
<dbReference type="NCBIfam" id="TIGR01748">
    <property type="entry name" value="rhaA"/>
    <property type="match status" value="1"/>
</dbReference>
<dbReference type="Proteomes" id="UP000011529">
    <property type="component" value="Unassembled WGS sequence"/>
</dbReference>
<comment type="function">
    <text evidence="7">Catalyzes the interconversion of L-rhamnose and L-rhamnulose.</text>
</comment>
<dbReference type="InterPro" id="IPR036237">
    <property type="entry name" value="Xyl_isomerase-like_sf"/>
</dbReference>
<dbReference type="GO" id="GO:0008740">
    <property type="term" value="F:L-rhamnose isomerase activity"/>
    <property type="evidence" value="ECO:0007669"/>
    <property type="project" value="UniProtKB-UniRule"/>
</dbReference>
<evidence type="ECO:0000313" key="9">
    <source>
        <dbReference type="EMBL" id="EMB15149.1"/>
    </source>
</evidence>
<sequence>MNRAGNIEKAFELAREDYQAIGVDVDSALQRMRDVEISVHCWQGDDVKGFEGDDGALGNGLAVTGNFPGRARTIDELQSDLELAYSLIPGNHRLNLHALYGDFKSRVDRDEIEVEHFQGWIDWARDQKIRLDFNPSYFSHPNAADGFTLAHADSGIRQFWIDHGIACRKIAAAMGAAQNNPCINNFWVPDGYKDVPADRKAPRERLAASLDSIFATEYPAEHTLDAVECKLFGIGSESYVVGSHEFYMGYAMSRNKVLCLDAGHFHPTETISDKISAVMMYVPELLLHVSRGVRWDSDHVVTYSDELQSIMQEVVRGDYLGRVHIGLDFFDASINRVAAWAIGTRNALKAVLAALLEPTEQLRKLELEGDLTGRLALIEEQKTLPLGAVWNHYCQSVGVPAGSDWLENVREYESKVLSQRSDSSALV</sequence>
<dbReference type="RefSeq" id="WP_008659365.1">
    <property type="nucleotide sequence ID" value="NZ_ANMO01000192.1"/>
</dbReference>
<comment type="catalytic activity">
    <reaction evidence="7">
        <text>L-rhamnopyranose = L-rhamnulose</text>
        <dbReference type="Rhea" id="RHEA:23160"/>
        <dbReference type="ChEBI" id="CHEBI:17897"/>
        <dbReference type="ChEBI" id="CHEBI:62346"/>
        <dbReference type="EC" id="5.3.1.14"/>
    </reaction>
</comment>
<dbReference type="Gene3D" id="3.20.20.150">
    <property type="entry name" value="Divalent-metal-dependent TIM barrel enzymes"/>
    <property type="match status" value="1"/>
</dbReference>
<dbReference type="InterPro" id="IPR050337">
    <property type="entry name" value="L-rhamnose_isomerase"/>
</dbReference>
<dbReference type="PATRIC" id="fig|1263867.3.peg.4426"/>
<feature type="binding site" evidence="7">
    <location>
        <position position="298"/>
    </location>
    <ligand>
        <name>Mn(2+)</name>
        <dbReference type="ChEBI" id="CHEBI:29035"/>
    </ligand>
</feature>
<keyword evidence="10" id="KW-1185">Reference proteome</keyword>
<keyword evidence="1 7" id="KW-0963">Cytoplasm</keyword>
<evidence type="ECO:0000256" key="8">
    <source>
        <dbReference type="NCBIfam" id="TIGR01748"/>
    </source>
</evidence>
<dbReference type="InterPro" id="IPR009308">
    <property type="entry name" value="Rhamnose_isomerase"/>
</dbReference>
<evidence type="ECO:0000256" key="3">
    <source>
        <dbReference type="ARBA" id="ARBA00023211"/>
    </source>
</evidence>
<evidence type="ECO:0000256" key="1">
    <source>
        <dbReference type="ARBA" id="ARBA00022490"/>
    </source>
</evidence>
<proteinExistence type="inferred from homology"/>
<dbReference type="Pfam" id="PF06134">
    <property type="entry name" value="RhaA"/>
    <property type="match status" value="1"/>
</dbReference>
<dbReference type="NCBIfam" id="NF002203">
    <property type="entry name" value="PRK01076.1"/>
    <property type="match status" value="1"/>
</dbReference>
<evidence type="ECO:0000256" key="2">
    <source>
        <dbReference type="ARBA" id="ARBA00022723"/>
    </source>
</evidence>
<feature type="binding site" evidence="7">
    <location>
        <position position="264"/>
    </location>
    <ligand>
        <name>Mn(2+)</name>
        <dbReference type="ChEBI" id="CHEBI:29035"/>
    </ligand>
</feature>
<accession>M2AYU9</accession>
<dbReference type="GO" id="GO:0005737">
    <property type="term" value="C:cytoplasm"/>
    <property type="evidence" value="ECO:0007669"/>
    <property type="project" value="UniProtKB-SubCell"/>
</dbReference>
<dbReference type="AlphaFoldDB" id="M2AYU9"/>
<feature type="binding site" evidence="7">
    <location>
        <position position="296"/>
    </location>
    <ligand>
        <name>Mn(2+)</name>
        <dbReference type="ChEBI" id="CHEBI:29035"/>
    </ligand>
</feature>
<dbReference type="SUPFAM" id="SSF51658">
    <property type="entry name" value="Xylose isomerase-like"/>
    <property type="match status" value="1"/>
</dbReference>
<dbReference type="PANTHER" id="PTHR30268:SF0">
    <property type="entry name" value="L-RHAMNOSE ISOMERASE"/>
    <property type="match status" value="1"/>
</dbReference>
<evidence type="ECO:0000256" key="6">
    <source>
        <dbReference type="ARBA" id="ARBA00061402"/>
    </source>
</evidence>
<evidence type="ECO:0000256" key="5">
    <source>
        <dbReference type="ARBA" id="ARBA00023308"/>
    </source>
</evidence>
<dbReference type="GO" id="GO:0019324">
    <property type="term" value="P:L-lyxose metabolic process"/>
    <property type="evidence" value="ECO:0007669"/>
    <property type="project" value="TreeGrafter"/>
</dbReference>
<keyword evidence="4 7" id="KW-0413">Isomerase</keyword>
<comment type="pathway">
    <text evidence="7">Carbohydrate degradation; L-rhamnose degradation; glycerone phosphate from L-rhamnose: step 1/3.</text>
</comment>
<dbReference type="PANTHER" id="PTHR30268">
    <property type="entry name" value="L-RHAMNOSE ISOMERASE"/>
    <property type="match status" value="1"/>
</dbReference>
<comment type="caution">
    <text evidence="9">The sequence shown here is derived from an EMBL/GenBank/DDBJ whole genome shotgun (WGS) entry which is preliminary data.</text>
</comment>